<evidence type="ECO:0000256" key="5">
    <source>
        <dbReference type="ARBA" id="ARBA00022692"/>
    </source>
</evidence>
<evidence type="ECO:0000256" key="1">
    <source>
        <dbReference type="ARBA" id="ARBA00004651"/>
    </source>
</evidence>
<reference evidence="9 10" key="1">
    <citation type="submission" date="2017-09" db="EMBL/GenBank/DDBJ databases">
        <authorList>
            <person name="Ehlers B."/>
            <person name="Leendertz F.H."/>
        </authorList>
    </citation>
    <scope>NUCLEOTIDE SEQUENCE [LARGE SCALE GENOMIC DNA]</scope>
    <source>
        <strain evidence="9 10">DSM 18289</strain>
    </source>
</reference>
<sequence length="252" mass="26549">MEIMVLVIAAFMAGILNAIAGGGSFLTFPALVFAGVPAIPANATSAVAVFPGYLSSTLGFKEELLSYDRRALSLLTVLSILGGVLGALLLMVTSSSVFNFIVPWLLLVATLLFAFDKSLRRWSRSESTESASEGQIESIGKKTATLVVTTYGGYFNGGLGIILLALFSGLGMRDMHMMNGLKNGLSFILSAASVTTLALAGLVYWQEAIIMMVAATIGGYAGAYLARLLPVHIVRAIVIAVGFGMSIAFFMR</sequence>
<feature type="transmembrane region" description="Helical" evidence="8">
    <location>
        <begin position="184"/>
        <end position="204"/>
    </location>
</feature>
<feature type="transmembrane region" description="Helical" evidence="8">
    <location>
        <begin position="232"/>
        <end position="251"/>
    </location>
</feature>
<dbReference type="PANTHER" id="PTHR30269:SF0">
    <property type="entry name" value="MEMBRANE TRANSPORTER PROTEIN YFCA-RELATED"/>
    <property type="match status" value="1"/>
</dbReference>
<dbReference type="AlphaFoldDB" id="A0A285NFT4"/>
<dbReference type="GO" id="GO:0005886">
    <property type="term" value="C:plasma membrane"/>
    <property type="evidence" value="ECO:0007669"/>
    <property type="project" value="UniProtKB-SubCell"/>
</dbReference>
<keyword evidence="7 8" id="KW-0472">Membrane</keyword>
<gene>
    <name evidence="9" type="ORF">SAMN06265368_0448</name>
</gene>
<proteinExistence type="inferred from homology"/>
<feature type="transmembrane region" description="Helical" evidence="8">
    <location>
        <begin position="97"/>
        <end position="115"/>
    </location>
</feature>
<dbReference type="EMBL" id="OBEL01000001">
    <property type="protein sequence ID" value="SNZ06521.1"/>
    <property type="molecule type" value="Genomic_DNA"/>
</dbReference>
<protein>
    <recommendedName>
        <fullName evidence="8">Probable membrane transporter protein</fullName>
    </recommendedName>
</protein>
<feature type="transmembrane region" description="Helical" evidence="8">
    <location>
        <begin position="209"/>
        <end position="226"/>
    </location>
</feature>
<dbReference type="InterPro" id="IPR052017">
    <property type="entry name" value="TSUP"/>
</dbReference>
<dbReference type="Pfam" id="PF01925">
    <property type="entry name" value="TauE"/>
    <property type="match status" value="1"/>
</dbReference>
<feature type="transmembrane region" description="Helical" evidence="8">
    <location>
        <begin position="72"/>
        <end position="91"/>
    </location>
</feature>
<feature type="transmembrane region" description="Helical" evidence="8">
    <location>
        <begin position="151"/>
        <end position="172"/>
    </location>
</feature>
<comment type="similarity">
    <text evidence="2 8">Belongs to the 4-toluene sulfonate uptake permease (TSUP) (TC 2.A.102) family.</text>
</comment>
<evidence type="ECO:0000313" key="9">
    <source>
        <dbReference type="EMBL" id="SNZ06521.1"/>
    </source>
</evidence>
<keyword evidence="6 8" id="KW-1133">Transmembrane helix</keyword>
<keyword evidence="5 8" id="KW-0812">Transmembrane</keyword>
<evidence type="ECO:0000256" key="6">
    <source>
        <dbReference type="ARBA" id="ARBA00022989"/>
    </source>
</evidence>
<organism evidence="9 10">
    <name type="scientific">Cohaesibacter gelatinilyticus</name>
    <dbReference type="NCBI Taxonomy" id="372072"/>
    <lineage>
        <taxon>Bacteria</taxon>
        <taxon>Pseudomonadati</taxon>
        <taxon>Pseudomonadota</taxon>
        <taxon>Alphaproteobacteria</taxon>
        <taxon>Hyphomicrobiales</taxon>
        <taxon>Cohaesibacteraceae</taxon>
    </lineage>
</organism>
<evidence type="ECO:0000256" key="2">
    <source>
        <dbReference type="ARBA" id="ARBA00009142"/>
    </source>
</evidence>
<dbReference type="InterPro" id="IPR002781">
    <property type="entry name" value="TM_pro_TauE-like"/>
</dbReference>
<evidence type="ECO:0000256" key="4">
    <source>
        <dbReference type="ARBA" id="ARBA00022475"/>
    </source>
</evidence>
<dbReference type="RefSeq" id="WP_097151769.1">
    <property type="nucleotide sequence ID" value="NZ_OBEL01000001.1"/>
</dbReference>
<accession>A0A285NFT4</accession>
<dbReference type="PANTHER" id="PTHR30269">
    <property type="entry name" value="TRANSMEMBRANE PROTEIN YFCA"/>
    <property type="match status" value="1"/>
</dbReference>
<comment type="subcellular location">
    <subcellularLocation>
        <location evidence="1 8">Cell membrane</location>
        <topology evidence="1 8">Multi-pass membrane protein</topology>
    </subcellularLocation>
</comment>
<keyword evidence="3" id="KW-0813">Transport</keyword>
<keyword evidence="4 8" id="KW-1003">Cell membrane</keyword>
<evidence type="ECO:0000256" key="3">
    <source>
        <dbReference type="ARBA" id="ARBA00022448"/>
    </source>
</evidence>
<dbReference type="OrthoDB" id="9807082at2"/>
<evidence type="ECO:0000256" key="8">
    <source>
        <dbReference type="RuleBase" id="RU363041"/>
    </source>
</evidence>
<feature type="transmembrane region" description="Helical" evidence="8">
    <location>
        <begin position="44"/>
        <end position="60"/>
    </location>
</feature>
<dbReference type="Proteomes" id="UP000219439">
    <property type="component" value="Unassembled WGS sequence"/>
</dbReference>
<name>A0A285NFT4_9HYPH</name>
<keyword evidence="10" id="KW-1185">Reference proteome</keyword>
<evidence type="ECO:0000256" key="7">
    <source>
        <dbReference type="ARBA" id="ARBA00023136"/>
    </source>
</evidence>
<evidence type="ECO:0000313" key="10">
    <source>
        <dbReference type="Proteomes" id="UP000219439"/>
    </source>
</evidence>